<accession>A0AAD6ZLE3</accession>
<keyword evidence="3" id="KW-1185">Reference proteome</keyword>
<proteinExistence type="predicted"/>
<evidence type="ECO:0000313" key="2">
    <source>
        <dbReference type="EMBL" id="KAJ7328271.1"/>
    </source>
</evidence>
<dbReference type="AlphaFoldDB" id="A0AAD6ZLE3"/>
<feature type="compositionally biased region" description="Polar residues" evidence="1">
    <location>
        <begin position="1"/>
        <end position="21"/>
    </location>
</feature>
<feature type="region of interest" description="Disordered" evidence="1">
    <location>
        <begin position="1"/>
        <end position="27"/>
    </location>
</feature>
<sequence length="120" mass="13458">MRSNLYDPNSPPEQTVSPSTDTRADPDTNWVSNSLLAAKAISAGVDCLPFPYVDGLFRMIVILLETVEKLKKNRDDLKELCECTVEIIKTVSPQISSQGKTAALRLQDLCRELEQMCLKW</sequence>
<dbReference type="Proteomes" id="UP001218218">
    <property type="component" value="Unassembled WGS sequence"/>
</dbReference>
<gene>
    <name evidence="2" type="ORF">DFH08DRAFT_967413</name>
</gene>
<reference evidence="2" key="1">
    <citation type="submission" date="2023-03" db="EMBL/GenBank/DDBJ databases">
        <title>Massive genome expansion in bonnet fungi (Mycena s.s.) driven by repeated elements and novel gene families across ecological guilds.</title>
        <authorList>
            <consortium name="Lawrence Berkeley National Laboratory"/>
            <person name="Harder C.B."/>
            <person name="Miyauchi S."/>
            <person name="Viragh M."/>
            <person name="Kuo A."/>
            <person name="Thoen E."/>
            <person name="Andreopoulos B."/>
            <person name="Lu D."/>
            <person name="Skrede I."/>
            <person name="Drula E."/>
            <person name="Henrissat B."/>
            <person name="Morin E."/>
            <person name="Kohler A."/>
            <person name="Barry K."/>
            <person name="LaButti K."/>
            <person name="Morin E."/>
            <person name="Salamov A."/>
            <person name="Lipzen A."/>
            <person name="Mereny Z."/>
            <person name="Hegedus B."/>
            <person name="Baldrian P."/>
            <person name="Stursova M."/>
            <person name="Weitz H."/>
            <person name="Taylor A."/>
            <person name="Grigoriev I.V."/>
            <person name="Nagy L.G."/>
            <person name="Martin F."/>
            <person name="Kauserud H."/>
        </authorList>
    </citation>
    <scope>NUCLEOTIDE SEQUENCE</scope>
    <source>
        <strain evidence="2">CBHHK002</strain>
    </source>
</reference>
<evidence type="ECO:0000256" key="1">
    <source>
        <dbReference type="SAM" id="MobiDB-lite"/>
    </source>
</evidence>
<dbReference type="EMBL" id="JARIHO010000039">
    <property type="protein sequence ID" value="KAJ7328271.1"/>
    <property type="molecule type" value="Genomic_DNA"/>
</dbReference>
<evidence type="ECO:0000313" key="3">
    <source>
        <dbReference type="Proteomes" id="UP001218218"/>
    </source>
</evidence>
<organism evidence="2 3">
    <name type="scientific">Mycena albidolilacea</name>
    <dbReference type="NCBI Taxonomy" id="1033008"/>
    <lineage>
        <taxon>Eukaryota</taxon>
        <taxon>Fungi</taxon>
        <taxon>Dikarya</taxon>
        <taxon>Basidiomycota</taxon>
        <taxon>Agaricomycotina</taxon>
        <taxon>Agaricomycetes</taxon>
        <taxon>Agaricomycetidae</taxon>
        <taxon>Agaricales</taxon>
        <taxon>Marasmiineae</taxon>
        <taxon>Mycenaceae</taxon>
        <taxon>Mycena</taxon>
    </lineage>
</organism>
<name>A0AAD6ZLE3_9AGAR</name>
<protein>
    <submittedName>
        <fullName evidence="2">Uncharacterized protein</fullName>
    </submittedName>
</protein>
<comment type="caution">
    <text evidence="2">The sequence shown here is derived from an EMBL/GenBank/DDBJ whole genome shotgun (WGS) entry which is preliminary data.</text>
</comment>